<feature type="domain" description="DUF7709" evidence="1">
    <location>
        <begin position="4"/>
        <end position="102"/>
    </location>
</feature>
<dbReference type="InterPro" id="IPR056126">
    <property type="entry name" value="DUF7709"/>
</dbReference>
<accession>A0AAD5TJ14</accession>
<evidence type="ECO:0000313" key="3">
    <source>
        <dbReference type="Proteomes" id="UP001212152"/>
    </source>
</evidence>
<proteinExistence type="predicted"/>
<comment type="caution">
    <text evidence="2">The sequence shown here is derived from an EMBL/GenBank/DDBJ whole genome shotgun (WGS) entry which is preliminary data.</text>
</comment>
<name>A0AAD5TJ14_9FUNG</name>
<dbReference type="AlphaFoldDB" id="A0AAD5TJ14"/>
<dbReference type="EMBL" id="JADGJQ010000031">
    <property type="protein sequence ID" value="KAJ3177778.1"/>
    <property type="molecule type" value="Genomic_DNA"/>
</dbReference>
<reference evidence="2" key="1">
    <citation type="submission" date="2020-05" db="EMBL/GenBank/DDBJ databases">
        <title>Phylogenomic resolution of chytrid fungi.</title>
        <authorList>
            <person name="Stajich J.E."/>
            <person name="Amses K."/>
            <person name="Simmons R."/>
            <person name="Seto K."/>
            <person name="Myers J."/>
            <person name="Bonds A."/>
            <person name="Quandt C.A."/>
            <person name="Barry K."/>
            <person name="Liu P."/>
            <person name="Grigoriev I."/>
            <person name="Longcore J.E."/>
            <person name="James T.Y."/>
        </authorList>
    </citation>
    <scope>NUCLEOTIDE SEQUENCE</scope>
    <source>
        <strain evidence="2">JEL0379</strain>
    </source>
</reference>
<protein>
    <recommendedName>
        <fullName evidence="1">DUF7709 domain-containing protein</fullName>
    </recommendedName>
</protein>
<sequence>MTNNLGAINKKILGSGQSFSAVTLADGSTVQTGTVATLLHNARLYDALPADAKEERQKLQEEMLAAVPTVDKVGLFDLFSPEEWMAGSSAARRFVGAAAKKLRESR</sequence>
<dbReference type="Proteomes" id="UP001212152">
    <property type="component" value="Unassembled WGS sequence"/>
</dbReference>
<organism evidence="2 3">
    <name type="scientific">Geranomyces variabilis</name>
    <dbReference type="NCBI Taxonomy" id="109894"/>
    <lineage>
        <taxon>Eukaryota</taxon>
        <taxon>Fungi</taxon>
        <taxon>Fungi incertae sedis</taxon>
        <taxon>Chytridiomycota</taxon>
        <taxon>Chytridiomycota incertae sedis</taxon>
        <taxon>Chytridiomycetes</taxon>
        <taxon>Spizellomycetales</taxon>
        <taxon>Powellomycetaceae</taxon>
        <taxon>Geranomyces</taxon>
    </lineage>
</organism>
<evidence type="ECO:0000313" key="2">
    <source>
        <dbReference type="EMBL" id="KAJ3177778.1"/>
    </source>
</evidence>
<keyword evidence="3" id="KW-1185">Reference proteome</keyword>
<evidence type="ECO:0000259" key="1">
    <source>
        <dbReference type="Pfam" id="PF24813"/>
    </source>
</evidence>
<dbReference type="Pfam" id="PF24813">
    <property type="entry name" value="DUF7709"/>
    <property type="match status" value="1"/>
</dbReference>
<gene>
    <name evidence="2" type="ORF">HDU87_004300</name>
</gene>